<dbReference type="Ensembl" id="ENSSANT00000003418.1">
    <property type="protein sequence ID" value="ENSSANP00000003166.1"/>
    <property type="gene ID" value="ENSSANG00000001741.1"/>
</dbReference>
<evidence type="ECO:0000256" key="7">
    <source>
        <dbReference type="ARBA" id="ARBA00029846"/>
    </source>
</evidence>
<dbReference type="Proteomes" id="UP000472260">
    <property type="component" value="Unassembled WGS sequence"/>
</dbReference>
<dbReference type="AlphaFoldDB" id="A0A671KCW2"/>
<comment type="catalytic activity">
    <reaction evidence="10">
        <text>an alditol + NADP(+) = an aldose + NADPH + H(+)</text>
        <dbReference type="Rhea" id="RHEA:12789"/>
        <dbReference type="Rhea" id="RHEA-COMP:9554"/>
        <dbReference type="Rhea" id="RHEA-COMP:9555"/>
        <dbReference type="ChEBI" id="CHEBI:15378"/>
        <dbReference type="ChEBI" id="CHEBI:15693"/>
        <dbReference type="ChEBI" id="CHEBI:17522"/>
        <dbReference type="ChEBI" id="CHEBI:57783"/>
        <dbReference type="ChEBI" id="CHEBI:58349"/>
        <dbReference type="EC" id="1.1.1.21"/>
    </reaction>
</comment>
<comment type="similarity">
    <text evidence="2">Belongs to the aldo/keto reductase family.</text>
</comment>
<name>A0A671KCW2_9TELE</name>
<dbReference type="EC" id="1.1.1.21" evidence="8"/>
<keyword evidence="4" id="KW-0963">Cytoplasm</keyword>
<organism evidence="15 16">
    <name type="scientific">Sinocyclocheilus anshuiensis</name>
    <dbReference type="NCBI Taxonomy" id="1608454"/>
    <lineage>
        <taxon>Eukaryota</taxon>
        <taxon>Metazoa</taxon>
        <taxon>Chordata</taxon>
        <taxon>Craniata</taxon>
        <taxon>Vertebrata</taxon>
        <taxon>Euteleostomi</taxon>
        <taxon>Actinopterygii</taxon>
        <taxon>Neopterygii</taxon>
        <taxon>Teleostei</taxon>
        <taxon>Ostariophysi</taxon>
        <taxon>Cypriniformes</taxon>
        <taxon>Cyprinidae</taxon>
        <taxon>Cyprininae</taxon>
        <taxon>Sinocyclocheilus</taxon>
    </lineage>
</organism>
<comment type="subunit">
    <text evidence="3">Monomer.</text>
</comment>
<sequence>MTFVTLNNGAKMPIVGLGTWRSAPGEVTEAVKAAILVGYHHIDGAHVYENENEVGDGVDALINQGVVKREDLFIVSKLWCTYHEKHLVRGACEKTLSDLKLDYVDLYLMHFPMGIKPGKEFFPFDKDGQVIPDNSNFLETWEAMEELVDAGLVKAIGVSNFNRDQIERILNKPGLKYKSANNQIECHPYLTQEKLINYPLGSPTRPWAQAGEPSLLEDPKIKAIADKHSKTTAQVLIRFHMQRNVVVIPKSVNPKRIKENFELFDFELSKEEMNTILSFNRNWRAFMLEWLVIVMQICSGLCIHSCNIRCLEMLMASFAFLLQGFQA</sequence>
<dbReference type="PRINTS" id="PR00069">
    <property type="entry name" value="ALDKETRDTASE"/>
</dbReference>
<dbReference type="Pfam" id="PF00248">
    <property type="entry name" value="Aldo_ket_red"/>
    <property type="match status" value="2"/>
</dbReference>
<evidence type="ECO:0000256" key="5">
    <source>
        <dbReference type="ARBA" id="ARBA00022857"/>
    </source>
</evidence>
<dbReference type="Gene3D" id="3.20.20.100">
    <property type="entry name" value="NADP-dependent oxidoreductase domain"/>
    <property type="match status" value="1"/>
</dbReference>
<dbReference type="InterPro" id="IPR020471">
    <property type="entry name" value="AKR"/>
</dbReference>
<evidence type="ECO:0000256" key="1">
    <source>
        <dbReference type="ARBA" id="ARBA00004496"/>
    </source>
</evidence>
<evidence type="ECO:0000256" key="11">
    <source>
        <dbReference type="PIRSR" id="PIRSR000097-1"/>
    </source>
</evidence>
<feature type="domain" description="NADP-dependent oxidoreductase" evidence="14">
    <location>
        <begin position="16"/>
        <end position="198"/>
    </location>
</feature>
<evidence type="ECO:0000256" key="4">
    <source>
        <dbReference type="ARBA" id="ARBA00022490"/>
    </source>
</evidence>
<dbReference type="PANTHER" id="PTHR11732">
    <property type="entry name" value="ALDO/KETO REDUCTASE"/>
    <property type="match status" value="1"/>
</dbReference>
<feature type="site" description="Lowers pKa of active site Tyr" evidence="13">
    <location>
        <position position="77"/>
    </location>
</feature>
<dbReference type="PROSITE" id="PS00062">
    <property type="entry name" value="ALDOKETO_REDUCTASE_2"/>
    <property type="match status" value="1"/>
</dbReference>
<evidence type="ECO:0000256" key="12">
    <source>
        <dbReference type="PIRSR" id="PIRSR000097-2"/>
    </source>
</evidence>
<dbReference type="InterPro" id="IPR018170">
    <property type="entry name" value="Aldo/ket_reductase_CS"/>
</dbReference>
<evidence type="ECO:0000256" key="2">
    <source>
        <dbReference type="ARBA" id="ARBA00007905"/>
    </source>
</evidence>
<reference evidence="15" key="2">
    <citation type="submission" date="2025-09" db="UniProtKB">
        <authorList>
            <consortium name="Ensembl"/>
        </authorList>
    </citation>
    <scope>IDENTIFICATION</scope>
</reference>
<proteinExistence type="inferred from homology"/>
<evidence type="ECO:0000256" key="6">
    <source>
        <dbReference type="ARBA" id="ARBA00023002"/>
    </source>
</evidence>
<dbReference type="SUPFAM" id="SSF51430">
    <property type="entry name" value="NAD(P)-linked oxidoreductase"/>
    <property type="match status" value="1"/>
</dbReference>
<keyword evidence="6" id="KW-0560">Oxidoreductase</keyword>
<dbReference type="InterPro" id="IPR036812">
    <property type="entry name" value="NAD(P)_OxRdtase_dom_sf"/>
</dbReference>
<dbReference type="InterPro" id="IPR023210">
    <property type="entry name" value="NADP_OxRdtase_dom"/>
</dbReference>
<feature type="active site" description="Proton donor" evidence="11">
    <location>
        <position position="48"/>
    </location>
</feature>
<evidence type="ECO:0000256" key="9">
    <source>
        <dbReference type="ARBA" id="ARBA00050342"/>
    </source>
</evidence>
<evidence type="ECO:0000256" key="3">
    <source>
        <dbReference type="ARBA" id="ARBA00011245"/>
    </source>
</evidence>
<dbReference type="PROSITE" id="PS00063">
    <property type="entry name" value="ALDOKETO_REDUCTASE_3"/>
    <property type="match status" value="1"/>
</dbReference>
<evidence type="ECO:0000256" key="8">
    <source>
        <dbReference type="ARBA" id="ARBA00038955"/>
    </source>
</evidence>
<evidence type="ECO:0000256" key="13">
    <source>
        <dbReference type="PIRSR" id="PIRSR000097-3"/>
    </source>
</evidence>
<evidence type="ECO:0000313" key="16">
    <source>
        <dbReference type="Proteomes" id="UP000472260"/>
    </source>
</evidence>
<comment type="catalytic activity">
    <reaction evidence="9">
        <text>prostaglandin F2alpha + NADP(+) = prostaglandin H2 + NADPH + H(+)</text>
        <dbReference type="Rhea" id="RHEA:45312"/>
        <dbReference type="ChEBI" id="CHEBI:15378"/>
        <dbReference type="ChEBI" id="CHEBI:57404"/>
        <dbReference type="ChEBI" id="CHEBI:57405"/>
        <dbReference type="ChEBI" id="CHEBI:57783"/>
        <dbReference type="ChEBI" id="CHEBI:58349"/>
    </reaction>
</comment>
<protein>
    <recommendedName>
        <fullName evidence="8">aldose reductase</fullName>
        <ecNumber evidence="8">1.1.1.21</ecNumber>
    </recommendedName>
    <alternativeName>
        <fullName evidence="7">Aldehyde reductase</fullName>
    </alternativeName>
</protein>
<dbReference type="PIRSF" id="PIRSF000097">
    <property type="entry name" value="AKR"/>
    <property type="match status" value="1"/>
</dbReference>
<feature type="domain" description="NADP-dependent oxidoreductase" evidence="14">
    <location>
        <begin position="216"/>
        <end position="279"/>
    </location>
</feature>
<keyword evidence="5" id="KW-0521">NADP</keyword>
<feature type="binding site" evidence="12">
    <location>
        <position position="110"/>
    </location>
    <ligand>
        <name>substrate</name>
    </ligand>
</feature>
<reference evidence="15" key="1">
    <citation type="submission" date="2025-08" db="UniProtKB">
        <authorList>
            <consortium name="Ensembl"/>
        </authorList>
    </citation>
    <scope>IDENTIFICATION</scope>
</reference>
<evidence type="ECO:0000259" key="14">
    <source>
        <dbReference type="Pfam" id="PF00248"/>
    </source>
</evidence>
<evidence type="ECO:0000313" key="15">
    <source>
        <dbReference type="Ensembl" id="ENSSANP00000003166.1"/>
    </source>
</evidence>
<comment type="subcellular location">
    <subcellularLocation>
        <location evidence="1">Cytoplasm</location>
    </subcellularLocation>
</comment>
<evidence type="ECO:0000256" key="10">
    <source>
        <dbReference type="ARBA" id="ARBA00051000"/>
    </source>
</evidence>
<dbReference type="GO" id="GO:0005737">
    <property type="term" value="C:cytoplasm"/>
    <property type="evidence" value="ECO:0007669"/>
    <property type="project" value="UniProtKB-SubCell"/>
</dbReference>
<keyword evidence="16" id="KW-1185">Reference proteome</keyword>
<dbReference type="GO" id="GO:0016491">
    <property type="term" value="F:oxidoreductase activity"/>
    <property type="evidence" value="ECO:0007669"/>
    <property type="project" value="UniProtKB-KW"/>
</dbReference>
<dbReference type="FunFam" id="3.20.20.100:FF:000009">
    <property type="entry name" value="Aldo-keto reductase family 1 member B1"/>
    <property type="match status" value="1"/>
</dbReference>
<accession>A0A671KCW2</accession>